<comment type="caution">
    <text evidence="2">The sequence shown here is derived from an EMBL/GenBank/DDBJ whole genome shotgun (WGS) entry which is preliminary data.</text>
</comment>
<gene>
    <name evidence="2" type="ORF">KHA97_09985</name>
</gene>
<dbReference type="RefSeq" id="WP_213124606.1">
    <property type="nucleotide sequence ID" value="NZ_JAGYPG010000002.1"/>
</dbReference>
<keyword evidence="3" id="KW-1185">Reference proteome</keyword>
<accession>A0A942TFC5</accession>
<feature type="compositionally biased region" description="Basic and acidic residues" evidence="1">
    <location>
        <begin position="106"/>
        <end position="120"/>
    </location>
</feature>
<evidence type="ECO:0000256" key="1">
    <source>
        <dbReference type="SAM" id="MobiDB-lite"/>
    </source>
</evidence>
<evidence type="ECO:0000313" key="2">
    <source>
        <dbReference type="EMBL" id="MBS4195384.1"/>
    </source>
</evidence>
<protein>
    <submittedName>
        <fullName evidence="2">Uncharacterized protein</fullName>
    </submittedName>
</protein>
<dbReference type="AlphaFoldDB" id="A0A942TFC5"/>
<name>A0A942TFC5_9BACI</name>
<organism evidence="2 3">
    <name type="scientific">Lederbergia citri</name>
    <dbReference type="NCBI Taxonomy" id="2833580"/>
    <lineage>
        <taxon>Bacteria</taxon>
        <taxon>Bacillati</taxon>
        <taxon>Bacillota</taxon>
        <taxon>Bacilli</taxon>
        <taxon>Bacillales</taxon>
        <taxon>Bacillaceae</taxon>
        <taxon>Lederbergia</taxon>
    </lineage>
</organism>
<sequence>MAQHNEITFGDLILVEGYGDEPFFVDSWSVETHYTPDETWTETWYDVVSAHTGAYSMAELNDITRICGAEAADDYLKSHADIPIENITKEVGSMFGYEPKNRKPSRNPELDRQRAKAKKDSEIDRLLTELGDYMALYRTFGDAEYGRKVDEVKRKLAEVASAE</sequence>
<reference evidence="2 3" key="1">
    <citation type="submission" date="2021-05" db="EMBL/GenBank/DDBJ databases">
        <title>Novel Bacillus species.</title>
        <authorList>
            <person name="Liu G."/>
        </authorList>
    </citation>
    <scope>NUCLEOTIDE SEQUENCE [LARGE SCALE GENOMIC DNA]</scope>
    <source>
        <strain evidence="3">FJAT-49780</strain>
    </source>
</reference>
<dbReference type="Proteomes" id="UP000681414">
    <property type="component" value="Unassembled WGS sequence"/>
</dbReference>
<evidence type="ECO:0000313" key="3">
    <source>
        <dbReference type="Proteomes" id="UP000681414"/>
    </source>
</evidence>
<feature type="region of interest" description="Disordered" evidence="1">
    <location>
        <begin position="95"/>
        <end position="120"/>
    </location>
</feature>
<dbReference type="EMBL" id="JAGYPG010000002">
    <property type="protein sequence ID" value="MBS4195384.1"/>
    <property type="molecule type" value="Genomic_DNA"/>
</dbReference>
<proteinExistence type="predicted"/>